<dbReference type="Gene3D" id="3.30.70.330">
    <property type="match status" value="1"/>
</dbReference>
<dbReference type="Proteomes" id="UP000054560">
    <property type="component" value="Unassembled WGS sequence"/>
</dbReference>
<dbReference type="InterPro" id="IPR012677">
    <property type="entry name" value="Nucleotide-bd_a/b_plait_sf"/>
</dbReference>
<keyword evidence="6" id="KW-1185">Reference proteome</keyword>
<dbReference type="GO" id="GO:0003723">
    <property type="term" value="F:RNA binding"/>
    <property type="evidence" value="ECO:0007669"/>
    <property type="project" value="UniProtKB-UniRule"/>
</dbReference>
<dbReference type="GeneID" id="25904007"/>
<dbReference type="InterPro" id="IPR040446">
    <property type="entry name" value="RRP7"/>
</dbReference>
<dbReference type="RefSeq" id="XP_014158179.1">
    <property type="nucleotide sequence ID" value="XM_014302704.1"/>
</dbReference>
<dbReference type="InterPro" id="IPR040447">
    <property type="entry name" value="RRM_Rrp7"/>
</dbReference>
<dbReference type="InterPro" id="IPR035979">
    <property type="entry name" value="RBD_domain_sf"/>
</dbReference>
<name>A0A0L0G5G3_9EUKA</name>
<evidence type="ECO:0000313" key="5">
    <source>
        <dbReference type="EMBL" id="KNC84277.1"/>
    </source>
</evidence>
<dbReference type="AlphaFoldDB" id="A0A0L0G5G3"/>
<keyword evidence="2" id="KW-0694">RNA-binding</keyword>
<accession>A0A0L0G5G3</accession>
<dbReference type="OrthoDB" id="5390at2759"/>
<keyword evidence="3" id="KW-0175">Coiled coil</keyword>
<feature type="coiled-coil region" evidence="3">
    <location>
        <begin position="156"/>
        <end position="258"/>
    </location>
</feature>
<dbReference type="STRING" id="667725.A0A0L0G5G3"/>
<sequence>MPTLCAISGGFYALEVTVPKKHYVYMRKHVVREDEESDETPAGRTLFVTNIPTTYTESTIMSIFKAQGSGGVSKVTIHRRSNQKHTRTLAKELYGECKDEDDLTRFSHVVFKSEKQLEKFIKVKKDVKAVESTERLLPVGMEKWAQECQLNTYPDISVLSNEIAEAMVEFDALEAKRKALRKAAKNKPDDDGWVTVSYGKKANALNDLAEEERLRKKKTRDMSNLYKWQQRETRREEIADLRKNFEDDKQKIQLLRMQRKFKPY</sequence>
<dbReference type="Pfam" id="PF12923">
    <property type="entry name" value="RRP7"/>
    <property type="match status" value="1"/>
</dbReference>
<gene>
    <name evidence="5" type="ORF">SARC_03503</name>
</gene>
<dbReference type="PANTHER" id="PTHR13191">
    <property type="entry name" value="RIBOSOMAL RNA PROCESSING PROTEIN 7-RELATED"/>
    <property type="match status" value="1"/>
</dbReference>
<dbReference type="InterPro" id="IPR024326">
    <property type="entry name" value="RRP7_C"/>
</dbReference>
<dbReference type="GO" id="GO:0034456">
    <property type="term" value="C:UTP-C complex"/>
    <property type="evidence" value="ECO:0007669"/>
    <property type="project" value="TreeGrafter"/>
</dbReference>
<protein>
    <recommendedName>
        <fullName evidence="4">RRM domain-containing protein</fullName>
    </recommendedName>
</protein>
<dbReference type="SUPFAM" id="SSF54928">
    <property type="entry name" value="RNA-binding domain, RBD"/>
    <property type="match status" value="1"/>
</dbReference>
<comment type="similarity">
    <text evidence="1">Belongs to the RRP7 family.</text>
</comment>
<dbReference type="GO" id="GO:0000028">
    <property type="term" value="P:ribosomal small subunit assembly"/>
    <property type="evidence" value="ECO:0007669"/>
    <property type="project" value="TreeGrafter"/>
</dbReference>
<dbReference type="CDD" id="cd12951">
    <property type="entry name" value="RRP7_Rrp7A"/>
    <property type="match status" value="1"/>
</dbReference>
<evidence type="ECO:0000256" key="3">
    <source>
        <dbReference type="SAM" id="Coils"/>
    </source>
</evidence>
<proteinExistence type="inferred from homology"/>
<dbReference type="InterPro" id="IPR000504">
    <property type="entry name" value="RRM_dom"/>
</dbReference>
<dbReference type="eggNOG" id="KOG4008">
    <property type="taxonomic scope" value="Eukaryota"/>
</dbReference>
<feature type="domain" description="RRM" evidence="4">
    <location>
        <begin position="44"/>
        <end position="144"/>
    </location>
</feature>
<dbReference type="GO" id="GO:0006364">
    <property type="term" value="P:rRNA processing"/>
    <property type="evidence" value="ECO:0007669"/>
    <property type="project" value="TreeGrafter"/>
</dbReference>
<dbReference type="PROSITE" id="PS50102">
    <property type="entry name" value="RRM"/>
    <property type="match status" value="1"/>
</dbReference>
<organism evidence="5 6">
    <name type="scientific">Sphaeroforma arctica JP610</name>
    <dbReference type="NCBI Taxonomy" id="667725"/>
    <lineage>
        <taxon>Eukaryota</taxon>
        <taxon>Ichthyosporea</taxon>
        <taxon>Ichthyophonida</taxon>
        <taxon>Sphaeroforma</taxon>
    </lineage>
</organism>
<evidence type="ECO:0000256" key="1">
    <source>
        <dbReference type="ARBA" id="ARBA00006110"/>
    </source>
</evidence>
<dbReference type="Gene3D" id="6.10.250.1770">
    <property type="match status" value="1"/>
</dbReference>
<dbReference type="GO" id="GO:0032545">
    <property type="term" value="C:CURI complex"/>
    <property type="evidence" value="ECO:0007669"/>
    <property type="project" value="TreeGrafter"/>
</dbReference>
<evidence type="ECO:0000259" key="4">
    <source>
        <dbReference type="PROSITE" id="PS50102"/>
    </source>
</evidence>
<dbReference type="EMBL" id="KQ241775">
    <property type="protein sequence ID" value="KNC84277.1"/>
    <property type="molecule type" value="Genomic_DNA"/>
</dbReference>
<reference evidence="5 6" key="1">
    <citation type="submission" date="2011-02" db="EMBL/GenBank/DDBJ databases">
        <title>The Genome Sequence of Sphaeroforma arctica JP610.</title>
        <authorList>
            <consortium name="The Broad Institute Genome Sequencing Platform"/>
            <person name="Russ C."/>
            <person name="Cuomo C."/>
            <person name="Young S.K."/>
            <person name="Zeng Q."/>
            <person name="Gargeya S."/>
            <person name="Alvarado L."/>
            <person name="Berlin A."/>
            <person name="Chapman S.B."/>
            <person name="Chen Z."/>
            <person name="Freedman E."/>
            <person name="Gellesch M."/>
            <person name="Goldberg J."/>
            <person name="Griggs A."/>
            <person name="Gujja S."/>
            <person name="Heilman E."/>
            <person name="Heiman D."/>
            <person name="Howarth C."/>
            <person name="Mehta T."/>
            <person name="Neiman D."/>
            <person name="Pearson M."/>
            <person name="Roberts A."/>
            <person name="Saif S."/>
            <person name="Shea T."/>
            <person name="Shenoy N."/>
            <person name="Sisk P."/>
            <person name="Stolte C."/>
            <person name="Sykes S."/>
            <person name="White J."/>
            <person name="Yandava C."/>
            <person name="Burger G."/>
            <person name="Gray M.W."/>
            <person name="Holland P.W.H."/>
            <person name="King N."/>
            <person name="Lang F.B.F."/>
            <person name="Roger A.J."/>
            <person name="Ruiz-Trillo I."/>
            <person name="Haas B."/>
            <person name="Nusbaum C."/>
            <person name="Birren B."/>
        </authorList>
    </citation>
    <scope>NUCLEOTIDE SEQUENCE [LARGE SCALE GENOMIC DNA]</scope>
    <source>
        <strain evidence="5 6">JP610</strain>
    </source>
</reference>
<dbReference type="Pfam" id="PF17799">
    <property type="entry name" value="RRM_Rrp7"/>
    <property type="match status" value="1"/>
</dbReference>
<evidence type="ECO:0000313" key="6">
    <source>
        <dbReference type="Proteomes" id="UP000054560"/>
    </source>
</evidence>
<evidence type="ECO:0000256" key="2">
    <source>
        <dbReference type="PROSITE-ProRule" id="PRU00176"/>
    </source>
</evidence>
<dbReference type="PANTHER" id="PTHR13191:SF0">
    <property type="entry name" value="RIBOSOMAL RNA-PROCESSING PROTEIN 7 HOMOLOG A-RELATED"/>
    <property type="match status" value="1"/>
</dbReference>